<sequence length="60" mass="7172">MTPWQRLNAHRDWEFFEDSIKKHTFCRFAKDEDLWENVGGMLIFAKKTISTQKLETVVVV</sequence>
<accession>A0AAV1QS95</accession>
<reference evidence="1 2" key="1">
    <citation type="submission" date="2024-01" db="EMBL/GenBank/DDBJ databases">
        <authorList>
            <person name="Waweru B."/>
        </authorList>
    </citation>
    <scope>NUCLEOTIDE SEQUENCE [LARGE SCALE GENOMIC DNA]</scope>
</reference>
<comment type="caution">
    <text evidence="1">The sequence shown here is derived from an EMBL/GenBank/DDBJ whole genome shotgun (WGS) entry which is preliminary data.</text>
</comment>
<dbReference type="Proteomes" id="UP001314170">
    <property type="component" value="Unassembled WGS sequence"/>
</dbReference>
<evidence type="ECO:0000313" key="1">
    <source>
        <dbReference type="EMBL" id="CAK7323899.1"/>
    </source>
</evidence>
<evidence type="ECO:0000313" key="2">
    <source>
        <dbReference type="Proteomes" id="UP001314170"/>
    </source>
</evidence>
<dbReference type="AlphaFoldDB" id="A0AAV1QS95"/>
<protein>
    <submittedName>
        <fullName evidence="1">Uncharacterized protein</fullName>
    </submittedName>
</protein>
<organism evidence="1 2">
    <name type="scientific">Dovyalis caffra</name>
    <dbReference type="NCBI Taxonomy" id="77055"/>
    <lineage>
        <taxon>Eukaryota</taxon>
        <taxon>Viridiplantae</taxon>
        <taxon>Streptophyta</taxon>
        <taxon>Embryophyta</taxon>
        <taxon>Tracheophyta</taxon>
        <taxon>Spermatophyta</taxon>
        <taxon>Magnoliopsida</taxon>
        <taxon>eudicotyledons</taxon>
        <taxon>Gunneridae</taxon>
        <taxon>Pentapetalae</taxon>
        <taxon>rosids</taxon>
        <taxon>fabids</taxon>
        <taxon>Malpighiales</taxon>
        <taxon>Salicaceae</taxon>
        <taxon>Flacourtieae</taxon>
        <taxon>Dovyalis</taxon>
    </lineage>
</organism>
<gene>
    <name evidence="1" type="ORF">DCAF_LOCUS1529</name>
</gene>
<dbReference type="EMBL" id="CAWUPB010000175">
    <property type="protein sequence ID" value="CAK7323899.1"/>
    <property type="molecule type" value="Genomic_DNA"/>
</dbReference>
<proteinExistence type="predicted"/>
<name>A0AAV1QS95_9ROSI</name>
<keyword evidence="2" id="KW-1185">Reference proteome</keyword>